<evidence type="ECO:0000256" key="9">
    <source>
        <dbReference type="ARBA" id="ARBA00022833"/>
    </source>
</evidence>
<feature type="binding site" evidence="13">
    <location>
        <position position="479"/>
    </location>
    <ligand>
        <name>Zn(2+)</name>
        <dbReference type="ChEBI" id="CHEBI:29105"/>
        <label>4</label>
    </ligand>
</feature>
<dbReference type="SUPFAM" id="SSF54160">
    <property type="entry name" value="Chromo domain-like"/>
    <property type="match status" value="1"/>
</dbReference>
<reference evidence="19 20" key="1">
    <citation type="submission" date="2019-10" db="EMBL/GenBank/DDBJ databases">
        <authorList>
            <person name="Palmer J.M."/>
        </authorList>
    </citation>
    <scope>NUCLEOTIDE SEQUENCE [LARGE SCALE GENOMIC DNA]</scope>
    <source>
        <strain evidence="19 20">TWF730</strain>
    </source>
</reference>
<dbReference type="PANTHER" id="PTHR46223">
    <property type="entry name" value="HISTONE-LYSINE N-METHYLTRANSFERASE SUV39H"/>
    <property type="match status" value="1"/>
</dbReference>
<dbReference type="Gene3D" id="2.170.270.10">
    <property type="entry name" value="SET domain"/>
    <property type="match status" value="1"/>
</dbReference>
<evidence type="ECO:0000256" key="12">
    <source>
        <dbReference type="PIRNR" id="PIRNR009343"/>
    </source>
</evidence>
<dbReference type="InterPro" id="IPR000953">
    <property type="entry name" value="Chromo/chromo_shadow_dom"/>
</dbReference>
<keyword evidence="7 12" id="KW-0949">S-adenosyl-L-methionine</keyword>
<evidence type="ECO:0000259" key="17">
    <source>
        <dbReference type="PROSITE" id="PS50867"/>
    </source>
</evidence>
<feature type="domain" description="Pre-SET" evidence="17">
    <location>
        <begin position="240"/>
        <end position="309"/>
    </location>
</feature>
<dbReference type="GO" id="GO:0008270">
    <property type="term" value="F:zinc ion binding"/>
    <property type="evidence" value="ECO:0007669"/>
    <property type="project" value="UniProtKB-UniRule"/>
</dbReference>
<comment type="caution">
    <text evidence="19">The sequence shown here is derived from an EMBL/GenBank/DDBJ whole genome shotgun (WGS) entry which is preliminary data.</text>
</comment>
<dbReference type="CDD" id="cd18632">
    <property type="entry name" value="CD_Clr4_like"/>
    <property type="match status" value="1"/>
</dbReference>
<dbReference type="Proteomes" id="UP001373714">
    <property type="component" value="Unassembled WGS sequence"/>
</dbReference>
<evidence type="ECO:0000256" key="4">
    <source>
        <dbReference type="ARBA" id="ARBA00022454"/>
    </source>
</evidence>
<dbReference type="SMART" id="SM00317">
    <property type="entry name" value="SET"/>
    <property type="match status" value="1"/>
</dbReference>
<dbReference type="GO" id="GO:0005694">
    <property type="term" value="C:chromosome"/>
    <property type="evidence" value="ECO:0007669"/>
    <property type="project" value="UniProtKB-SubCell"/>
</dbReference>
<gene>
    <name evidence="19" type="ORF">TWF730_008187</name>
</gene>
<feature type="binding site" evidence="13">
    <location>
        <position position="259"/>
    </location>
    <ligand>
        <name>Zn(2+)</name>
        <dbReference type="ChEBI" id="CHEBI:29105"/>
        <label>1</label>
    </ligand>
</feature>
<dbReference type="InterPro" id="IPR050973">
    <property type="entry name" value="H3K9_Histone-Lys_N-MTase"/>
</dbReference>
<dbReference type="PIRSF" id="PIRSF009343">
    <property type="entry name" value="SUV39_SET"/>
    <property type="match status" value="1"/>
</dbReference>
<organism evidence="19 20">
    <name type="scientific">Orbilia blumenaviensis</name>
    <dbReference type="NCBI Taxonomy" id="1796055"/>
    <lineage>
        <taxon>Eukaryota</taxon>
        <taxon>Fungi</taxon>
        <taxon>Dikarya</taxon>
        <taxon>Ascomycota</taxon>
        <taxon>Pezizomycotina</taxon>
        <taxon>Orbiliomycetes</taxon>
        <taxon>Orbiliales</taxon>
        <taxon>Orbiliaceae</taxon>
        <taxon>Orbilia</taxon>
    </lineage>
</organism>
<feature type="binding site" evidence="13">
    <location>
        <position position="257"/>
    </location>
    <ligand>
        <name>Zn(2+)</name>
        <dbReference type="ChEBI" id="CHEBI:29105"/>
        <label>3</label>
    </ligand>
</feature>
<evidence type="ECO:0000313" key="19">
    <source>
        <dbReference type="EMBL" id="KAK6353760.1"/>
    </source>
</evidence>
<dbReference type="PROSITE" id="PS50280">
    <property type="entry name" value="SET"/>
    <property type="match status" value="1"/>
</dbReference>
<evidence type="ECO:0000256" key="7">
    <source>
        <dbReference type="ARBA" id="ARBA00022691"/>
    </source>
</evidence>
<dbReference type="SMART" id="SM00508">
    <property type="entry name" value="PostSET"/>
    <property type="match status" value="1"/>
</dbReference>
<dbReference type="InterPro" id="IPR007728">
    <property type="entry name" value="Pre-SET_dom"/>
</dbReference>
<feature type="binding site" evidence="13">
    <location>
        <position position="244"/>
    </location>
    <ligand>
        <name>Zn(2+)</name>
        <dbReference type="ChEBI" id="CHEBI:29105"/>
        <label>1</label>
    </ligand>
</feature>
<protein>
    <recommendedName>
        <fullName evidence="12">Histone-lysine N-methyltransferase</fullName>
        <ecNumber evidence="12">2.1.1.355</ecNumber>
    </recommendedName>
</protein>
<evidence type="ECO:0000256" key="1">
    <source>
        <dbReference type="ARBA" id="ARBA00004123"/>
    </source>
</evidence>
<feature type="domain" description="SET" evidence="16">
    <location>
        <begin position="312"/>
        <end position="459"/>
    </location>
</feature>
<dbReference type="AlphaFoldDB" id="A0AAV9V2G2"/>
<evidence type="ECO:0000259" key="18">
    <source>
        <dbReference type="PROSITE" id="PS50868"/>
    </source>
</evidence>
<dbReference type="Pfam" id="PF05033">
    <property type="entry name" value="Pre-SET"/>
    <property type="match status" value="1"/>
</dbReference>
<evidence type="ECO:0000256" key="2">
    <source>
        <dbReference type="ARBA" id="ARBA00004286"/>
    </source>
</evidence>
<dbReference type="Pfam" id="PF00385">
    <property type="entry name" value="Chromo"/>
    <property type="match status" value="1"/>
</dbReference>
<feature type="region of interest" description="Disordered" evidence="14">
    <location>
        <begin position="110"/>
        <end position="163"/>
    </location>
</feature>
<comment type="similarity">
    <text evidence="12">Belongs to the class V-like SAM-binding methyltransferase superfamily. Histone-lysine methyltransferase family. Suvar3-9 subfamily.</text>
</comment>
<feature type="binding site" evidence="13">
    <location>
        <position position="481"/>
    </location>
    <ligand>
        <name>Zn(2+)</name>
        <dbReference type="ChEBI" id="CHEBI:29105"/>
        <label>4</label>
    </ligand>
</feature>
<feature type="binding site" evidence="13">
    <location>
        <position position="295"/>
    </location>
    <ligand>
        <name>Zn(2+)</name>
        <dbReference type="ChEBI" id="CHEBI:29105"/>
        <label>2</label>
    </ligand>
</feature>
<dbReference type="EMBL" id="JAVHNS010000005">
    <property type="protein sequence ID" value="KAK6353760.1"/>
    <property type="molecule type" value="Genomic_DNA"/>
</dbReference>
<dbReference type="InterPro" id="IPR023779">
    <property type="entry name" value="Chromodomain_CS"/>
</dbReference>
<dbReference type="Pfam" id="PF00856">
    <property type="entry name" value="SET"/>
    <property type="match status" value="1"/>
</dbReference>
<dbReference type="InterPro" id="IPR011381">
    <property type="entry name" value="H3-K9_MeTrfase_SUV39H1/2-like"/>
</dbReference>
<feature type="binding site" evidence="13">
    <location>
        <position position="257"/>
    </location>
    <ligand>
        <name>Zn(2+)</name>
        <dbReference type="ChEBI" id="CHEBI:29105"/>
        <label>1</label>
    </ligand>
</feature>
<feature type="compositionally biased region" description="Polar residues" evidence="14">
    <location>
        <begin position="152"/>
        <end position="163"/>
    </location>
</feature>
<dbReference type="InterPro" id="IPR023780">
    <property type="entry name" value="Chromo_domain"/>
</dbReference>
<sequence length="491" mass="55971">MGEVKRLSMAASESAETQLLSESFGLVPPQSEPVFEVSKIVGEKVEAGETLYLVRWKGYSKSYDSWEPITNLNGCQKILDKWALKKLAKRKAQAGTTDILSDDAQFPDIAVVKKRGRPKGSKDKEPRTRTIRRKRSRSESGDSELEFAAKRPNSTIRDQSTTKSLQMLQIRAPAEPELDDKTSNHPDRLKFLQKLKQLKGPEITVVNTVDMVPCPPLEFSFIDDYVYREGVPVPNPDFNWGCRCKHAFGCQTTNTDCECVEANHDDLRRLAYKHKGLLNYPAENAYAIHECNEKCTCNIRCPNKVVLKGRRIPLEIFKTEHKGWGLRCPIDLDAGQFIDRYTGEVITEQEAERRTKIQENRGLTYLFDLDKFVEEDEEEEESEDGEKNGSENAEATKKEVFCVDGADYGGVTRFINHSCEPNMMVHAVTHNRSDLRTYDLALFTSRKIPAGEELTFEYVRNDSWKPGDPIPEDKMKFPCYCGTKKCHGWLF</sequence>
<evidence type="ECO:0000256" key="5">
    <source>
        <dbReference type="ARBA" id="ARBA00022603"/>
    </source>
</evidence>
<feature type="binding site" evidence="13">
    <location>
        <position position="242"/>
    </location>
    <ligand>
        <name>Zn(2+)</name>
        <dbReference type="ChEBI" id="CHEBI:29105"/>
        <label>1</label>
    </ligand>
</feature>
<evidence type="ECO:0000256" key="14">
    <source>
        <dbReference type="SAM" id="MobiDB-lite"/>
    </source>
</evidence>
<dbReference type="SUPFAM" id="SSF82199">
    <property type="entry name" value="SET domain"/>
    <property type="match status" value="1"/>
</dbReference>
<dbReference type="InterPro" id="IPR001214">
    <property type="entry name" value="SET_dom"/>
</dbReference>
<dbReference type="InterPro" id="IPR046341">
    <property type="entry name" value="SET_dom_sf"/>
</dbReference>
<comment type="catalytic activity">
    <reaction evidence="12">
        <text>L-lysyl(9)-[histone H3] + 3 S-adenosyl-L-methionine = N(6),N(6),N(6)-trimethyl-L-lysyl(9)-[histone H3] + 3 S-adenosyl-L-homocysteine + 3 H(+)</text>
        <dbReference type="Rhea" id="RHEA:60276"/>
        <dbReference type="Rhea" id="RHEA-COMP:15538"/>
        <dbReference type="Rhea" id="RHEA-COMP:15546"/>
        <dbReference type="ChEBI" id="CHEBI:15378"/>
        <dbReference type="ChEBI" id="CHEBI:29969"/>
        <dbReference type="ChEBI" id="CHEBI:57856"/>
        <dbReference type="ChEBI" id="CHEBI:59789"/>
        <dbReference type="ChEBI" id="CHEBI:61961"/>
        <dbReference type="EC" id="2.1.1.355"/>
    </reaction>
</comment>
<evidence type="ECO:0000256" key="6">
    <source>
        <dbReference type="ARBA" id="ARBA00022679"/>
    </source>
</evidence>
<evidence type="ECO:0000259" key="16">
    <source>
        <dbReference type="PROSITE" id="PS50280"/>
    </source>
</evidence>
<dbReference type="EC" id="2.1.1.355" evidence="12"/>
<keyword evidence="6 12" id="KW-0808">Transferase</keyword>
<feature type="binding site" evidence="13">
    <location>
        <position position="486"/>
    </location>
    <ligand>
        <name>Zn(2+)</name>
        <dbReference type="ChEBI" id="CHEBI:29105"/>
        <label>4</label>
    </ligand>
</feature>
<feature type="binding site" evidence="13">
    <location>
        <position position="297"/>
    </location>
    <ligand>
        <name>Zn(2+)</name>
        <dbReference type="ChEBI" id="CHEBI:29105"/>
        <label>3</label>
    </ligand>
</feature>
<dbReference type="PROSITE" id="PS50868">
    <property type="entry name" value="POST_SET"/>
    <property type="match status" value="1"/>
</dbReference>
<dbReference type="PROSITE" id="PS50867">
    <property type="entry name" value="PRE_SET"/>
    <property type="match status" value="1"/>
</dbReference>
<dbReference type="SMART" id="SM00298">
    <property type="entry name" value="CHROMO"/>
    <property type="match status" value="1"/>
</dbReference>
<comment type="subunit">
    <text evidence="3">Component of the NuA4 histone acetyltransferase complex.</text>
</comment>
<feature type="binding site" evidence="13">
    <location>
        <position position="301"/>
    </location>
    <ligand>
        <name>Zn(2+)</name>
        <dbReference type="ChEBI" id="CHEBI:29105"/>
        <label>3</label>
    </ligand>
</feature>
<dbReference type="GO" id="GO:0005634">
    <property type="term" value="C:nucleus"/>
    <property type="evidence" value="ECO:0007669"/>
    <property type="project" value="UniProtKB-SubCell"/>
</dbReference>
<accession>A0AAV9V2G2</accession>
<proteinExistence type="inferred from homology"/>
<keyword evidence="11 12" id="KW-0539">Nucleus</keyword>
<name>A0AAV9V2G2_9PEZI</name>
<keyword evidence="10 12" id="KW-0156">Chromatin regulator</keyword>
<feature type="binding site" evidence="13">
    <location>
        <position position="419"/>
    </location>
    <ligand>
        <name>Zn(2+)</name>
        <dbReference type="ChEBI" id="CHEBI:29105"/>
        <label>4</label>
    </ligand>
</feature>
<evidence type="ECO:0000256" key="11">
    <source>
        <dbReference type="ARBA" id="ARBA00023242"/>
    </source>
</evidence>
<feature type="domain" description="Chromo" evidence="15">
    <location>
        <begin position="35"/>
        <end position="94"/>
    </location>
</feature>
<evidence type="ECO:0000256" key="13">
    <source>
        <dbReference type="PIRSR" id="PIRSR009343-2"/>
    </source>
</evidence>
<keyword evidence="9 12" id="KW-0862">Zinc</keyword>
<dbReference type="InterPro" id="IPR003616">
    <property type="entry name" value="Post-SET_dom"/>
</dbReference>
<keyword evidence="8 12" id="KW-0479">Metal-binding</keyword>
<dbReference type="InterPro" id="IPR016197">
    <property type="entry name" value="Chromo-like_dom_sf"/>
</dbReference>
<evidence type="ECO:0000259" key="15">
    <source>
        <dbReference type="PROSITE" id="PS50013"/>
    </source>
</evidence>
<feature type="binding site" evidence="13">
    <location>
        <position position="242"/>
    </location>
    <ligand>
        <name>Zn(2+)</name>
        <dbReference type="ChEBI" id="CHEBI:29105"/>
        <label>2</label>
    </ligand>
</feature>
<keyword evidence="20" id="KW-1185">Reference proteome</keyword>
<dbReference type="PROSITE" id="PS50013">
    <property type="entry name" value="CHROMO_2"/>
    <property type="match status" value="1"/>
</dbReference>
<dbReference type="GO" id="GO:0032259">
    <property type="term" value="P:methylation"/>
    <property type="evidence" value="ECO:0007669"/>
    <property type="project" value="UniProtKB-KW"/>
</dbReference>
<keyword evidence="4" id="KW-0158">Chromosome</keyword>
<dbReference type="Gene3D" id="2.40.50.40">
    <property type="match status" value="1"/>
</dbReference>
<dbReference type="PROSITE" id="PS00598">
    <property type="entry name" value="CHROMO_1"/>
    <property type="match status" value="1"/>
</dbReference>
<evidence type="ECO:0000256" key="3">
    <source>
        <dbReference type="ARBA" id="ARBA00011353"/>
    </source>
</evidence>
<evidence type="ECO:0000313" key="20">
    <source>
        <dbReference type="Proteomes" id="UP001373714"/>
    </source>
</evidence>
<comment type="subcellular location">
    <subcellularLocation>
        <location evidence="2">Chromosome</location>
    </subcellularLocation>
    <subcellularLocation>
        <location evidence="1 12">Nucleus</location>
    </subcellularLocation>
</comment>
<feature type="domain" description="Post-SET" evidence="18">
    <location>
        <begin position="475"/>
        <end position="491"/>
    </location>
</feature>
<evidence type="ECO:0000256" key="8">
    <source>
        <dbReference type="ARBA" id="ARBA00022723"/>
    </source>
</evidence>
<evidence type="ECO:0000256" key="10">
    <source>
        <dbReference type="ARBA" id="ARBA00022853"/>
    </source>
</evidence>
<keyword evidence="5 12" id="KW-0489">Methyltransferase</keyword>
<dbReference type="GO" id="GO:0140949">
    <property type="term" value="F:histone H3K9 trimethyltransferase activity"/>
    <property type="evidence" value="ECO:0007669"/>
    <property type="project" value="UniProtKB-EC"/>
</dbReference>
<dbReference type="SMART" id="SM00468">
    <property type="entry name" value="PreSET"/>
    <property type="match status" value="1"/>
</dbReference>
<feature type="binding site" evidence="13">
    <location>
        <position position="291"/>
    </location>
    <ligand>
        <name>Zn(2+)</name>
        <dbReference type="ChEBI" id="CHEBI:29105"/>
        <label>3</label>
    </ligand>
</feature>
<feature type="binding site" evidence="13">
    <location>
        <position position="291"/>
    </location>
    <ligand>
        <name>Zn(2+)</name>
        <dbReference type="ChEBI" id="CHEBI:29105"/>
        <label>2</label>
    </ligand>
</feature>
<dbReference type="PANTHER" id="PTHR46223:SF3">
    <property type="entry name" value="HISTONE-LYSINE N-METHYLTRANSFERASE SET-23"/>
    <property type="match status" value="1"/>
</dbReference>